<dbReference type="SUPFAM" id="SSF50494">
    <property type="entry name" value="Trypsin-like serine proteases"/>
    <property type="match status" value="1"/>
</dbReference>
<dbReference type="InterPro" id="IPR009003">
    <property type="entry name" value="Peptidase_S1_PA"/>
</dbReference>
<accession>A0A087YI37</accession>
<dbReference type="AlphaFoldDB" id="A0A087YI37"/>
<keyword evidence="5" id="KW-1185">Reference proteome</keyword>
<dbReference type="Ensembl" id="ENSPFOT00000017712.2">
    <property type="protein sequence ID" value="ENSPFOP00000017690.2"/>
    <property type="gene ID" value="ENSPFOG00000017597.2"/>
</dbReference>
<proteinExistence type="predicted"/>
<dbReference type="GO" id="GO:0004252">
    <property type="term" value="F:serine-type endopeptidase activity"/>
    <property type="evidence" value="ECO:0007669"/>
    <property type="project" value="InterPro"/>
</dbReference>
<dbReference type="OMA" id="EFKIAKH"/>
<dbReference type="PRINTS" id="PR00722">
    <property type="entry name" value="CHYMOTRYPSIN"/>
</dbReference>
<sequence>MALLKVLLLLGLGVAVSSVSLQKRIVGGQNCRDDERLYHVTVIRHNNIIEVFCGGSLISDQWVLTAGHCWESDPQWVLEAHVGVHPKSAPKKIYRITQLEVYRDRNGRYHDIMLLKLPVKVTTIQPIRLPDCPDTLLLGTKVQFAGYGSTQKQSVQDSPDDLQCAEFKIAKHEKLEKIEAKDRNFLRSYQKWYSVQSSKRDTSRGDSGGGLVFKNRLYGVLSFLGDPDYAFIEPNGFMDVCAYKHWIDDTII</sequence>
<dbReference type="CDD" id="cd00190">
    <property type="entry name" value="Tryp_SPc"/>
    <property type="match status" value="1"/>
</dbReference>
<dbReference type="Gene3D" id="2.40.10.10">
    <property type="entry name" value="Trypsin-like serine proteases"/>
    <property type="match status" value="1"/>
</dbReference>
<dbReference type="eggNOG" id="KOG3627">
    <property type="taxonomic scope" value="Eukaryota"/>
</dbReference>
<dbReference type="InterPro" id="IPR001254">
    <property type="entry name" value="Trypsin_dom"/>
</dbReference>
<dbReference type="EMBL" id="AYCK01017089">
    <property type="status" value="NOT_ANNOTATED_CDS"/>
    <property type="molecule type" value="Genomic_DNA"/>
</dbReference>
<dbReference type="PANTHER" id="PTHR24271">
    <property type="entry name" value="KALLIKREIN-RELATED"/>
    <property type="match status" value="1"/>
</dbReference>
<dbReference type="PANTHER" id="PTHR24271:SF47">
    <property type="entry name" value="KALLIKREIN-1"/>
    <property type="match status" value="1"/>
</dbReference>
<name>A0A087YI37_POEFO</name>
<reference evidence="4" key="3">
    <citation type="submission" date="2025-09" db="UniProtKB">
        <authorList>
            <consortium name="Ensembl"/>
        </authorList>
    </citation>
    <scope>IDENTIFICATION</scope>
</reference>
<feature type="signal peptide" evidence="2">
    <location>
        <begin position="1"/>
        <end position="18"/>
    </location>
</feature>
<dbReference type="GO" id="GO:0030141">
    <property type="term" value="C:secretory granule"/>
    <property type="evidence" value="ECO:0007669"/>
    <property type="project" value="TreeGrafter"/>
</dbReference>
<dbReference type="SMART" id="SM00020">
    <property type="entry name" value="Tryp_SPc"/>
    <property type="match status" value="1"/>
</dbReference>
<dbReference type="Proteomes" id="UP000028760">
    <property type="component" value="Unassembled WGS sequence"/>
</dbReference>
<feature type="domain" description="Peptidase S1" evidence="3">
    <location>
        <begin position="25"/>
        <end position="252"/>
    </location>
</feature>
<keyword evidence="1" id="KW-1015">Disulfide bond</keyword>
<dbReference type="STRING" id="48698.ENSPFOP00000017690"/>
<organism evidence="4 5">
    <name type="scientific">Poecilia formosa</name>
    <name type="common">Amazon molly</name>
    <name type="synonym">Limia formosa</name>
    <dbReference type="NCBI Taxonomy" id="48698"/>
    <lineage>
        <taxon>Eukaryota</taxon>
        <taxon>Metazoa</taxon>
        <taxon>Chordata</taxon>
        <taxon>Craniata</taxon>
        <taxon>Vertebrata</taxon>
        <taxon>Euteleostomi</taxon>
        <taxon>Actinopterygii</taxon>
        <taxon>Neopterygii</taxon>
        <taxon>Teleostei</taxon>
        <taxon>Neoteleostei</taxon>
        <taxon>Acanthomorphata</taxon>
        <taxon>Ovalentaria</taxon>
        <taxon>Atherinomorphae</taxon>
        <taxon>Cyprinodontiformes</taxon>
        <taxon>Poeciliidae</taxon>
        <taxon>Poeciliinae</taxon>
        <taxon>Poecilia</taxon>
    </lineage>
</organism>
<keyword evidence="2" id="KW-0732">Signal</keyword>
<dbReference type="InterPro" id="IPR001314">
    <property type="entry name" value="Peptidase_S1A"/>
</dbReference>
<dbReference type="PROSITE" id="PS50240">
    <property type="entry name" value="TRYPSIN_DOM"/>
    <property type="match status" value="1"/>
</dbReference>
<evidence type="ECO:0000313" key="4">
    <source>
        <dbReference type="Ensembl" id="ENSPFOP00000017690.2"/>
    </source>
</evidence>
<protein>
    <recommendedName>
        <fullName evidence="3">Peptidase S1 domain-containing protein</fullName>
    </recommendedName>
</protein>
<dbReference type="Pfam" id="PF00089">
    <property type="entry name" value="Trypsin"/>
    <property type="match status" value="1"/>
</dbReference>
<evidence type="ECO:0000256" key="1">
    <source>
        <dbReference type="ARBA" id="ARBA00023157"/>
    </source>
</evidence>
<dbReference type="GO" id="GO:0006508">
    <property type="term" value="P:proteolysis"/>
    <property type="evidence" value="ECO:0007669"/>
    <property type="project" value="InterPro"/>
</dbReference>
<evidence type="ECO:0000259" key="3">
    <source>
        <dbReference type="PROSITE" id="PS50240"/>
    </source>
</evidence>
<dbReference type="GeneTree" id="ENSGT00390000009571"/>
<reference evidence="5" key="1">
    <citation type="submission" date="2013-10" db="EMBL/GenBank/DDBJ databases">
        <authorList>
            <person name="Schartl M."/>
            <person name="Warren W."/>
        </authorList>
    </citation>
    <scope>NUCLEOTIDE SEQUENCE [LARGE SCALE GENOMIC DNA]</scope>
    <source>
        <strain evidence="5">female</strain>
    </source>
</reference>
<evidence type="ECO:0000313" key="5">
    <source>
        <dbReference type="Proteomes" id="UP000028760"/>
    </source>
</evidence>
<dbReference type="InterPro" id="IPR043504">
    <property type="entry name" value="Peptidase_S1_PA_chymotrypsin"/>
</dbReference>
<dbReference type="PROSITE" id="PS00134">
    <property type="entry name" value="TRYPSIN_HIS"/>
    <property type="match status" value="1"/>
</dbReference>
<evidence type="ECO:0000256" key="2">
    <source>
        <dbReference type="SAM" id="SignalP"/>
    </source>
</evidence>
<feature type="chain" id="PRO_5001834575" description="Peptidase S1 domain-containing protein" evidence="2">
    <location>
        <begin position="19"/>
        <end position="252"/>
    </location>
</feature>
<reference evidence="4" key="2">
    <citation type="submission" date="2025-08" db="UniProtKB">
        <authorList>
            <consortium name="Ensembl"/>
        </authorList>
    </citation>
    <scope>IDENTIFICATION</scope>
</reference>
<dbReference type="InterPro" id="IPR018114">
    <property type="entry name" value="TRYPSIN_HIS"/>
</dbReference>